<dbReference type="GO" id="GO:0008270">
    <property type="term" value="F:zinc ion binding"/>
    <property type="evidence" value="ECO:0007669"/>
    <property type="project" value="UniProtKB-UniRule"/>
</dbReference>
<evidence type="ECO:0000256" key="9">
    <source>
        <dbReference type="ARBA" id="ARBA00022842"/>
    </source>
</evidence>
<dbReference type="InterPro" id="IPR036977">
    <property type="entry name" value="DNA_primase_Znf_CHC2"/>
</dbReference>
<evidence type="ECO:0000256" key="4">
    <source>
        <dbReference type="ARBA" id="ARBA00022695"/>
    </source>
</evidence>
<comment type="caution">
    <text evidence="16">The sequence shown here is derived from an EMBL/GenBank/DDBJ whole genome shotgun (WGS) entry which is preliminary data.</text>
</comment>
<reference evidence="16 17" key="1">
    <citation type="submission" date="2019-12" db="EMBL/GenBank/DDBJ databases">
        <authorList>
            <person name="Wolfe R."/>
            <person name="Danczak R."/>
            <person name="Wilkins M."/>
        </authorList>
    </citation>
    <scope>NUCLEOTIDE SEQUENCE [LARGE SCALE GENOMIC DNA]</scope>
    <source>
        <strain evidence="16">X2_MaxBin.013</strain>
    </source>
</reference>
<dbReference type="Proteomes" id="UP000488506">
    <property type="component" value="Unassembled WGS sequence"/>
</dbReference>
<evidence type="ECO:0000313" key="16">
    <source>
        <dbReference type="EMBL" id="KAF0134808.1"/>
    </source>
</evidence>
<evidence type="ECO:0000256" key="12">
    <source>
        <dbReference type="HAMAP-Rule" id="MF_00974"/>
    </source>
</evidence>
<dbReference type="CDD" id="cd03364">
    <property type="entry name" value="TOPRIM_DnaG_primases"/>
    <property type="match status" value="1"/>
</dbReference>
<keyword evidence="3 12" id="KW-0808">Transferase</keyword>
<comment type="function">
    <text evidence="12 13">RNA polymerase that catalyzes the synthesis of short RNA molecules used as primers for DNA polymerase during DNA replication.</text>
</comment>
<name>A0A833L1T8_UNCSA</name>
<dbReference type="EC" id="2.7.7.101" evidence="12"/>
<dbReference type="EMBL" id="WPAF01000004">
    <property type="protein sequence ID" value="KAF0134808.1"/>
    <property type="molecule type" value="Genomic_DNA"/>
</dbReference>
<dbReference type="PANTHER" id="PTHR30313">
    <property type="entry name" value="DNA PRIMASE"/>
    <property type="match status" value="1"/>
</dbReference>
<dbReference type="FunFam" id="3.90.580.10:FF:000001">
    <property type="entry name" value="DNA primase"/>
    <property type="match status" value="1"/>
</dbReference>
<dbReference type="Gene3D" id="3.40.1360.10">
    <property type="match status" value="1"/>
</dbReference>
<dbReference type="InterPro" id="IPR006171">
    <property type="entry name" value="TOPRIM_dom"/>
</dbReference>
<evidence type="ECO:0000256" key="14">
    <source>
        <dbReference type="PIRSR" id="PIRSR002811-1"/>
    </source>
</evidence>
<dbReference type="Gene3D" id="1.10.860.10">
    <property type="entry name" value="DNAb Helicase, Chain A"/>
    <property type="match status" value="1"/>
</dbReference>
<keyword evidence="8 12" id="KW-0862">Zinc</keyword>
<dbReference type="InterPro" id="IPR030846">
    <property type="entry name" value="DnaG_bac"/>
</dbReference>
<dbReference type="Pfam" id="PF01807">
    <property type="entry name" value="Zn_ribbon_DnaG"/>
    <property type="match status" value="1"/>
</dbReference>
<proteinExistence type="inferred from homology"/>
<evidence type="ECO:0000256" key="8">
    <source>
        <dbReference type="ARBA" id="ARBA00022833"/>
    </source>
</evidence>
<dbReference type="SMART" id="SM00493">
    <property type="entry name" value="TOPRIM"/>
    <property type="match status" value="1"/>
</dbReference>
<dbReference type="Pfam" id="PF08275">
    <property type="entry name" value="DNAG_N"/>
    <property type="match status" value="1"/>
</dbReference>
<dbReference type="Gene3D" id="3.90.580.10">
    <property type="entry name" value="Zinc finger, CHC2-type domain"/>
    <property type="match status" value="1"/>
</dbReference>
<dbReference type="HAMAP" id="MF_00974">
    <property type="entry name" value="DNA_primase_DnaG"/>
    <property type="match status" value="1"/>
</dbReference>
<keyword evidence="1 12" id="KW-0240">DNA-directed RNA polymerase</keyword>
<keyword evidence="11 12" id="KW-0804">Transcription</keyword>
<comment type="domain">
    <text evidence="12">Contains an N-terminal zinc-binding domain, a central core domain that contains the primase activity, and a C-terminal DnaB-binding domain.</text>
</comment>
<dbReference type="GO" id="GO:0005737">
    <property type="term" value="C:cytoplasm"/>
    <property type="evidence" value="ECO:0007669"/>
    <property type="project" value="TreeGrafter"/>
</dbReference>
<dbReference type="InterPro" id="IPR019475">
    <property type="entry name" value="DNA_primase_DnaB-bd"/>
</dbReference>
<keyword evidence="7 12" id="KW-0863">Zinc-finger</keyword>
<dbReference type="PIRSF" id="PIRSF002811">
    <property type="entry name" value="DnaG"/>
    <property type="match status" value="1"/>
</dbReference>
<keyword evidence="9" id="KW-0460">Magnesium</keyword>
<comment type="similarity">
    <text evidence="12 13">Belongs to the DnaG primase family.</text>
</comment>
<protein>
    <recommendedName>
        <fullName evidence="12 13">DNA primase</fullName>
        <ecNumber evidence="12">2.7.7.101</ecNumber>
    </recommendedName>
</protein>
<keyword evidence="6 12" id="KW-0479">Metal-binding</keyword>
<comment type="cofactor">
    <cofactor evidence="12 13 14">
        <name>Zn(2+)</name>
        <dbReference type="ChEBI" id="CHEBI:29105"/>
    </cofactor>
    <text evidence="12 13 14">Binds 1 zinc ion per monomer.</text>
</comment>
<dbReference type="SMART" id="SM00400">
    <property type="entry name" value="ZnF_CHCC"/>
    <property type="match status" value="1"/>
</dbReference>
<evidence type="ECO:0000259" key="15">
    <source>
        <dbReference type="PROSITE" id="PS50880"/>
    </source>
</evidence>
<comment type="catalytic activity">
    <reaction evidence="12">
        <text>ssDNA + n NTP = ssDNA/pppN(pN)n-1 hybrid + (n-1) diphosphate.</text>
        <dbReference type="EC" id="2.7.7.101"/>
    </reaction>
</comment>
<dbReference type="InterPro" id="IPR016136">
    <property type="entry name" value="DNA_helicase_N/primase_C"/>
</dbReference>
<feature type="domain" description="Toprim" evidence="15">
    <location>
        <begin position="252"/>
        <end position="333"/>
    </location>
</feature>
<dbReference type="SUPFAM" id="SSF56731">
    <property type="entry name" value="DNA primase core"/>
    <property type="match status" value="1"/>
</dbReference>
<dbReference type="NCBIfam" id="TIGR01391">
    <property type="entry name" value="dnaG"/>
    <property type="match status" value="1"/>
</dbReference>
<keyword evidence="4 12" id="KW-0548">Nucleotidyltransferase</keyword>
<dbReference type="Gene3D" id="3.90.980.10">
    <property type="entry name" value="DNA primase, catalytic core, N-terminal domain"/>
    <property type="match status" value="1"/>
</dbReference>
<evidence type="ECO:0000256" key="10">
    <source>
        <dbReference type="ARBA" id="ARBA00023125"/>
    </source>
</evidence>
<organism evidence="16 17">
    <name type="scientific">Candidatus Saganbacteria bacterium</name>
    <dbReference type="NCBI Taxonomy" id="2575572"/>
    <lineage>
        <taxon>Bacteria</taxon>
        <taxon>Bacillati</taxon>
        <taxon>Saganbacteria</taxon>
    </lineage>
</organism>
<evidence type="ECO:0000256" key="2">
    <source>
        <dbReference type="ARBA" id="ARBA00022515"/>
    </source>
</evidence>
<dbReference type="InterPro" id="IPR013264">
    <property type="entry name" value="DNAG_N"/>
</dbReference>
<evidence type="ECO:0000256" key="5">
    <source>
        <dbReference type="ARBA" id="ARBA00022705"/>
    </source>
</evidence>
<dbReference type="InterPro" id="IPR006295">
    <property type="entry name" value="DNA_primase_DnaG"/>
</dbReference>
<dbReference type="InterPro" id="IPR037068">
    <property type="entry name" value="DNA_primase_core_N_sf"/>
</dbReference>
<evidence type="ECO:0000256" key="11">
    <source>
        <dbReference type="ARBA" id="ARBA00023163"/>
    </source>
</evidence>
<dbReference type="SUPFAM" id="SSF57783">
    <property type="entry name" value="Zinc beta-ribbon"/>
    <property type="match status" value="1"/>
</dbReference>
<keyword evidence="5 12" id="KW-0235">DNA replication</keyword>
<dbReference type="GO" id="GO:0006269">
    <property type="term" value="P:DNA replication, synthesis of primer"/>
    <property type="evidence" value="ECO:0007669"/>
    <property type="project" value="UniProtKB-UniRule"/>
</dbReference>
<dbReference type="PANTHER" id="PTHR30313:SF2">
    <property type="entry name" value="DNA PRIMASE"/>
    <property type="match status" value="1"/>
</dbReference>
<accession>A0A833L1T8</accession>
<dbReference type="InterPro" id="IPR050219">
    <property type="entry name" value="DnaG_primase"/>
</dbReference>
<keyword evidence="2 12" id="KW-0639">Primosome</keyword>
<dbReference type="GO" id="GO:0003677">
    <property type="term" value="F:DNA binding"/>
    <property type="evidence" value="ECO:0007669"/>
    <property type="project" value="UniProtKB-KW"/>
</dbReference>
<dbReference type="AlphaFoldDB" id="A0A833L1T8"/>
<evidence type="ECO:0000313" key="17">
    <source>
        <dbReference type="Proteomes" id="UP000488506"/>
    </source>
</evidence>
<evidence type="ECO:0000256" key="13">
    <source>
        <dbReference type="PIRNR" id="PIRNR002811"/>
    </source>
</evidence>
<dbReference type="GO" id="GO:0000428">
    <property type="term" value="C:DNA-directed RNA polymerase complex"/>
    <property type="evidence" value="ECO:0007669"/>
    <property type="project" value="UniProtKB-KW"/>
</dbReference>
<dbReference type="InterPro" id="IPR002694">
    <property type="entry name" value="Znf_CHC2"/>
</dbReference>
<dbReference type="GO" id="GO:1990077">
    <property type="term" value="C:primosome complex"/>
    <property type="evidence" value="ECO:0007669"/>
    <property type="project" value="UniProtKB-KW"/>
</dbReference>
<dbReference type="GO" id="GO:0003899">
    <property type="term" value="F:DNA-directed RNA polymerase activity"/>
    <property type="evidence" value="ECO:0007669"/>
    <property type="project" value="UniProtKB-UniRule"/>
</dbReference>
<comment type="subunit">
    <text evidence="12">Monomer. Interacts with DnaB.</text>
</comment>
<evidence type="ECO:0000256" key="6">
    <source>
        <dbReference type="ARBA" id="ARBA00022723"/>
    </source>
</evidence>
<dbReference type="Pfam" id="PF13155">
    <property type="entry name" value="Toprim_2"/>
    <property type="match status" value="1"/>
</dbReference>
<dbReference type="InterPro" id="IPR034151">
    <property type="entry name" value="TOPRIM_DnaG_bac"/>
</dbReference>
<evidence type="ECO:0000256" key="3">
    <source>
        <dbReference type="ARBA" id="ARBA00022679"/>
    </source>
</evidence>
<keyword evidence="10 12" id="KW-0238">DNA-binding</keyword>
<evidence type="ECO:0000256" key="1">
    <source>
        <dbReference type="ARBA" id="ARBA00022478"/>
    </source>
</evidence>
<evidence type="ECO:0000256" key="7">
    <source>
        <dbReference type="ARBA" id="ARBA00022771"/>
    </source>
</evidence>
<dbReference type="FunFam" id="3.90.980.10:FF:000001">
    <property type="entry name" value="DNA primase"/>
    <property type="match status" value="1"/>
</dbReference>
<sequence>MIPKEKIEEIREKSDIVALVSEYLQLKKRGKNFLALCPFHSEKTPSFTVSQDKQIFHCFGCGEGGNVFAFLMKMEKLDFVEAVELAGEKSGIHIEKSKGSGEFKDYKDKIFNLLELACKFYETELEKDSGAPAREYIEKRQIKSAKKFRLGFAEDSFSSLINHLLSKGAKEKEIEAAGLIIPRQEKSGYYDRFRNRLMFPIFDIRGRIIGFSGRALGNNEPKYMNSPDTVVFNKGECLFAMNFAKEDIKKSKYAILAEGNIDVVSCHEAGFKNTVAPLGTALTTSQANILARFCETVVLAFDSDPAGLSAMERAYEILSETKITTRVLDLAGFKDPDEFIKAKGASAFLDQLKKSAPALEYKIKRILSRFNLFEPEAKSRAAHETATLLSKEKDKIIQREYIKLASILLRVDENILLAEVNKNYNNFSSRAQRKVTSKPPDKIFEAEKNLLRLAIESEEIFNKVKESISPDELTNQDVKEIFIKLIECYGQDIFSVLEKESQKKLIREALLDDSVPESINEIANDYINAIKGHHIKNQIEEIRKELTKEEKLGNFDAVKKLHSEYSNLSEILRAKTR</sequence>
<feature type="zinc finger region" description="CHC2-type" evidence="12 14">
    <location>
        <begin position="37"/>
        <end position="61"/>
    </location>
</feature>
<gene>
    <name evidence="12" type="primary">dnaG</name>
    <name evidence="16" type="ORF">FD145_376</name>
</gene>
<dbReference type="Pfam" id="PF10410">
    <property type="entry name" value="DnaB_bind"/>
    <property type="match status" value="1"/>
</dbReference>
<dbReference type="PROSITE" id="PS50880">
    <property type="entry name" value="TOPRIM"/>
    <property type="match status" value="1"/>
</dbReference>